<comment type="caution">
    <text evidence="1">The sequence shown here is derived from an EMBL/GenBank/DDBJ whole genome shotgun (WGS) entry which is preliminary data.</text>
</comment>
<keyword evidence="2" id="KW-1185">Reference proteome</keyword>
<sequence>MSKAKKSIEVEITEKKAGNGKTVSEVYIGKQFLGNVREDDNKFLMTTAKNESFKVNSFDEGIQELIKEFHLHH</sequence>
<name>A0A0R2D0C2_9LACO</name>
<dbReference type="Pfam" id="PF11184">
    <property type="entry name" value="DUF2969"/>
    <property type="match status" value="1"/>
</dbReference>
<dbReference type="AlphaFoldDB" id="A0A0R2D0C2"/>
<gene>
    <name evidence="1" type="ORF">FC56_GL000355</name>
</gene>
<proteinExistence type="predicted"/>
<evidence type="ECO:0000313" key="2">
    <source>
        <dbReference type="Proteomes" id="UP000051256"/>
    </source>
</evidence>
<accession>A0A0R2D0C2</accession>
<dbReference type="PATRIC" id="fig|1423802.4.peg.366"/>
<dbReference type="EMBL" id="AYZR01000008">
    <property type="protein sequence ID" value="KRM93638.1"/>
    <property type="molecule type" value="Genomic_DNA"/>
</dbReference>
<evidence type="ECO:0008006" key="3">
    <source>
        <dbReference type="Google" id="ProtNLM"/>
    </source>
</evidence>
<evidence type="ECO:0000313" key="1">
    <source>
        <dbReference type="EMBL" id="KRM93638.1"/>
    </source>
</evidence>
<protein>
    <recommendedName>
        <fullName evidence="3">DUF2969 domain-containing protein</fullName>
    </recommendedName>
</protein>
<dbReference type="InterPro" id="IPR021351">
    <property type="entry name" value="DUF2969"/>
</dbReference>
<dbReference type="RefSeq" id="WP_054669032.1">
    <property type="nucleotide sequence ID" value="NZ_AYZR01000008.1"/>
</dbReference>
<dbReference type="STRING" id="1423802.FC56_GL000355"/>
<reference evidence="1 2" key="1">
    <citation type="journal article" date="2015" name="Genome Announc.">
        <title>Expanding the biotechnology potential of lactobacilli through comparative genomics of 213 strains and associated genera.</title>
        <authorList>
            <person name="Sun Z."/>
            <person name="Harris H.M."/>
            <person name="McCann A."/>
            <person name="Guo C."/>
            <person name="Argimon S."/>
            <person name="Zhang W."/>
            <person name="Yang X."/>
            <person name="Jeffery I.B."/>
            <person name="Cooney J.C."/>
            <person name="Kagawa T.F."/>
            <person name="Liu W."/>
            <person name="Song Y."/>
            <person name="Salvetti E."/>
            <person name="Wrobel A."/>
            <person name="Rasinkangas P."/>
            <person name="Parkhill J."/>
            <person name="Rea M.C."/>
            <person name="O'Sullivan O."/>
            <person name="Ritari J."/>
            <person name="Douillard F.P."/>
            <person name="Paul Ross R."/>
            <person name="Yang R."/>
            <person name="Briner A.E."/>
            <person name="Felis G.E."/>
            <person name="de Vos W.M."/>
            <person name="Barrangou R."/>
            <person name="Klaenhammer T.R."/>
            <person name="Caufield P.W."/>
            <person name="Cui Y."/>
            <person name="Zhang H."/>
            <person name="O'Toole P.W."/>
        </authorList>
    </citation>
    <scope>NUCLEOTIDE SEQUENCE [LARGE SCALE GENOMIC DNA]</scope>
    <source>
        <strain evidence="1 2">DSM 24302</strain>
    </source>
</reference>
<dbReference type="Proteomes" id="UP000051256">
    <property type="component" value="Unassembled WGS sequence"/>
</dbReference>
<organism evidence="1 2">
    <name type="scientific">Lentilactobacillus senioris DSM 24302 = JCM 17472</name>
    <dbReference type="NCBI Taxonomy" id="1423802"/>
    <lineage>
        <taxon>Bacteria</taxon>
        <taxon>Bacillati</taxon>
        <taxon>Bacillota</taxon>
        <taxon>Bacilli</taxon>
        <taxon>Lactobacillales</taxon>
        <taxon>Lactobacillaceae</taxon>
        <taxon>Lentilactobacillus</taxon>
    </lineage>
</organism>